<comment type="caution">
    <text evidence="1">The sequence shown here is derived from an EMBL/GenBank/DDBJ whole genome shotgun (WGS) entry which is preliminary data.</text>
</comment>
<protein>
    <submittedName>
        <fullName evidence="1">ERN1</fullName>
        <ecNumber evidence="1">2.7.11.1</ecNumber>
        <ecNumber evidence="1">3.1.26.-</ecNumber>
    </submittedName>
</protein>
<reference evidence="1" key="1">
    <citation type="submission" date="2021-03" db="EMBL/GenBank/DDBJ databases">
        <authorList>
            <person name="Bekaert M."/>
        </authorList>
    </citation>
    <scope>NUCLEOTIDE SEQUENCE</scope>
</reference>
<evidence type="ECO:0000313" key="1">
    <source>
        <dbReference type="EMBL" id="CAG2255314.1"/>
    </source>
</evidence>
<dbReference type="InterPro" id="IPR011042">
    <property type="entry name" value="6-blade_b-propeller_TolB-like"/>
</dbReference>
<accession>A0A8S3VJP8</accession>
<name>A0A8S3VJP8_MYTED</name>
<keyword evidence="1" id="KW-0808">Transferase</keyword>
<sequence>MGIPSAYDIANGTIDNTVIVSSNGIVNTSTGINIVDIQERKISKYVPIESYCYGLVERDGHVIFCSEPGMKILNLHTETVSTITTKGVSSTSFIDTNVKNIYYTTYFGNSVTCCDFQGAIKWTFKDDTILKNPQGISVDENGFSFVLSNDSVVLISPCGKQHKTILSSNDGLRDAQALHYDKARNILLVANKEEKAFLYKINRN</sequence>
<gene>
    <name evidence="1" type="ORF">MEDL_66724</name>
</gene>
<dbReference type="SUPFAM" id="SSF63825">
    <property type="entry name" value="YWTD domain"/>
    <property type="match status" value="1"/>
</dbReference>
<evidence type="ECO:0000313" key="2">
    <source>
        <dbReference type="Proteomes" id="UP000683360"/>
    </source>
</evidence>
<keyword evidence="1" id="KW-0378">Hydrolase</keyword>
<dbReference type="GO" id="GO:0004674">
    <property type="term" value="F:protein serine/threonine kinase activity"/>
    <property type="evidence" value="ECO:0007669"/>
    <property type="project" value="UniProtKB-EC"/>
</dbReference>
<dbReference type="EMBL" id="CAJPWZ010003264">
    <property type="protein sequence ID" value="CAG2255314.1"/>
    <property type="molecule type" value="Genomic_DNA"/>
</dbReference>
<dbReference type="Gene3D" id="2.120.10.30">
    <property type="entry name" value="TolB, C-terminal domain"/>
    <property type="match status" value="1"/>
</dbReference>
<keyword evidence="2" id="KW-1185">Reference proteome</keyword>
<dbReference type="OrthoDB" id="6105938at2759"/>
<proteinExistence type="predicted"/>
<organism evidence="1 2">
    <name type="scientific">Mytilus edulis</name>
    <name type="common">Blue mussel</name>
    <dbReference type="NCBI Taxonomy" id="6550"/>
    <lineage>
        <taxon>Eukaryota</taxon>
        <taxon>Metazoa</taxon>
        <taxon>Spiralia</taxon>
        <taxon>Lophotrochozoa</taxon>
        <taxon>Mollusca</taxon>
        <taxon>Bivalvia</taxon>
        <taxon>Autobranchia</taxon>
        <taxon>Pteriomorphia</taxon>
        <taxon>Mytilida</taxon>
        <taxon>Mytiloidea</taxon>
        <taxon>Mytilidae</taxon>
        <taxon>Mytilinae</taxon>
        <taxon>Mytilus</taxon>
    </lineage>
</organism>
<dbReference type="GO" id="GO:0016787">
    <property type="term" value="F:hydrolase activity"/>
    <property type="evidence" value="ECO:0007669"/>
    <property type="project" value="UniProtKB-KW"/>
</dbReference>
<dbReference type="Proteomes" id="UP000683360">
    <property type="component" value="Unassembled WGS sequence"/>
</dbReference>
<dbReference type="AlphaFoldDB" id="A0A8S3VJP8"/>
<dbReference type="EC" id="3.1.26.-" evidence="1"/>
<dbReference type="EC" id="2.7.11.1" evidence="1"/>